<dbReference type="EMBL" id="JBICZW010000009">
    <property type="protein sequence ID" value="MFG3190465.1"/>
    <property type="molecule type" value="Genomic_DNA"/>
</dbReference>
<gene>
    <name evidence="1" type="ORF">ACGFYS_16170</name>
</gene>
<evidence type="ECO:0008006" key="3">
    <source>
        <dbReference type="Google" id="ProtNLM"/>
    </source>
</evidence>
<evidence type="ECO:0000313" key="1">
    <source>
        <dbReference type="EMBL" id="MFG3190465.1"/>
    </source>
</evidence>
<sequence>MRIRKRPGVAVTAVALLTALVGCEDPAGGAKGAGESGASPAATPTRAAVLDLPVRRQPSAAASALPESGTARFTATVTYASAGGSAVERTDGVLDWGKDAARAERVRRTPAGFPGSLADELGLAPGATVRQSFAVEGNEVAYRPRGEAWLKYAASDPKEFADRVDGVLDLAGDAAPWGRTLAEVLKTSSAEEREALPGGGFRYRTSVDAYGAHVALPPAVARHVGHGPARRVVVDLDREGRLVRAEADFGPLLKELHRDGELRGLTGLRVELALTGHGAPVTALVPATERFEAARTVLTPLAEVEPGACASGDTGLDHTGVVRVVRCGAGADLRVFGQRRIDETVRNANPEGLGDRLAAERCGRDFRAAPAAWTSGARPAGTYRVSGTERISFVYTGPDASARGDFTCYVRLR</sequence>
<protein>
    <recommendedName>
        <fullName evidence="3">Lipoprotein</fullName>
    </recommendedName>
</protein>
<proteinExistence type="predicted"/>
<dbReference type="Proteomes" id="UP001604282">
    <property type="component" value="Unassembled WGS sequence"/>
</dbReference>
<reference evidence="1 2" key="1">
    <citation type="submission" date="2024-10" db="EMBL/GenBank/DDBJ databases">
        <title>The Natural Products Discovery Center: Release of the First 8490 Sequenced Strains for Exploring Actinobacteria Biosynthetic Diversity.</title>
        <authorList>
            <person name="Kalkreuter E."/>
            <person name="Kautsar S.A."/>
            <person name="Yang D."/>
            <person name="Bader C.D."/>
            <person name="Teijaro C.N."/>
            <person name="Fluegel L."/>
            <person name="Davis C.M."/>
            <person name="Simpson J.R."/>
            <person name="Lauterbach L."/>
            <person name="Steele A.D."/>
            <person name="Gui C."/>
            <person name="Meng S."/>
            <person name="Li G."/>
            <person name="Viehrig K."/>
            <person name="Ye F."/>
            <person name="Su P."/>
            <person name="Kiefer A.F."/>
            <person name="Nichols A."/>
            <person name="Cepeda A.J."/>
            <person name="Yan W."/>
            <person name="Fan B."/>
            <person name="Jiang Y."/>
            <person name="Adhikari A."/>
            <person name="Zheng C.-J."/>
            <person name="Schuster L."/>
            <person name="Cowan T.M."/>
            <person name="Smanski M.J."/>
            <person name="Chevrette M.G."/>
            <person name="De Carvalho L.P.S."/>
            <person name="Shen B."/>
        </authorList>
    </citation>
    <scope>NUCLEOTIDE SEQUENCE [LARGE SCALE GENOMIC DNA]</scope>
    <source>
        <strain evidence="1 2">NPDC048229</strain>
    </source>
</reference>
<dbReference type="PROSITE" id="PS51257">
    <property type="entry name" value="PROKAR_LIPOPROTEIN"/>
    <property type="match status" value="1"/>
</dbReference>
<organism evidence="1 2">
    <name type="scientific">Streptomyces omiyaensis</name>
    <dbReference type="NCBI Taxonomy" id="68247"/>
    <lineage>
        <taxon>Bacteria</taxon>
        <taxon>Bacillati</taxon>
        <taxon>Actinomycetota</taxon>
        <taxon>Actinomycetes</taxon>
        <taxon>Kitasatosporales</taxon>
        <taxon>Streptomycetaceae</taxon>
        <taxon>Streptomyces</taxon>
    </lineage>
</organism>
<accession>A0ABW7BSH7</accession>
<keyword evidence="2" id="KW-1185">Reference proteome</keyword>
<comment type="caution">
    <text evidence="1">The sequence shown here is derived from an EMBL/GenBank/DDBJ whole genome shotgun (WGS) entry which is preliminary data.</text>
</comment>
<dbReference type="RefSeq" id="WP_392007740.1">
    <property type="nucleotide sequence ID" value="NZ_JBIBSS010000001.1"/>
</dbReference>
<evidence type="ECO:0000313" key="2">
    <source>
        <dbReference type="Proteomes" id="UP001604282"/>
    </source>
</evidence>
<name>A0ABW7BSH7_9ACTN</name>